<proteinExistence type="predicted"/>
<dbReference type="Gene3D" id="3.40.50.300">
    <property type="entry name" value="P-loop containing nucleotide triphosphate hydrolases"/>
    <property type="match status" value="1"/>
</dbReference>
<evidence type="ECO:0000256" key="3">
    <source>
        <dbReference type="ARBA" id="ARBA00022801"/>
    </source>
</evidence>
<dbReference type="InterPro" id="IPR014721">
    <property type="entry name" value="Ribsml_uS5_D2-typ_fold_subgr"/>
</dbReference>
<keyword evidence="4" id="KW-0720">Serine protease</keyword>
<dbReference type="SMART" id="SM00382">
    <property type="entry name" value="AAA"/>
    <property type="match status" value="1"/>
</dbReference>
<dbReference type="PROSITE" id="PS51786">
    <property type="entry name" value="LON_PROTEOLYTIC"/>
    <property type="match status" value="1"/>
</dbReference>
<evidence type="ECO:0000256" key="5">
    <source>
        <dbReference type="ARBA" id="ARBA00022840"/>
    </source>
</evidence>
<reference evidence="8" key="1">
    <citation type="journal article" date="2020" name="Nature">
        <title>Giant virus diversity and host interactions through global metagenomics.</title>
        <authorList>
            <person name="Schulz F."/>
            <person name="Roux S."/>
            <person name="Paez-Espino D."/>
            <person name="Jungbluth S."/>
            <person name="Walsh D.A."/>
            <person name="Denef V.J."/>
            <person name="McMahon K.D."/>
            <person name="Konstantinidis K.T."/>
            <person name="Eloe-Fadrosh E.A."/>
            <person name="Kyrpides N.C."/>
            <person name="Woyke T."/>
        </authorList>
    </citation>
    <scope>NUCLEOTIDE SEQUENCE</scope>
    <source>
        <strain evidence="8">GVMAG-S-1016704-142</strain>
    </source>
</reference>
<sequence length="798" mass="89735">MSDSSDNEIFVPVKQSWKRKRIDSEDYTSDDNKHKYVMSFCVMCSSNKNLDIHEMIELFVKTERDNNSSKWLETEVKRIVASARNPEAIRVSKVCSELRTLIEVVEDDDDEEEVEDEDDDDEEEVEDEDDDDDDDDDDEDEDEDEGFILDDPNSLFLQLLMSAVNKDNADTNVDVDVEHAPGRNNKKFKHLINSLNNTTENETHTMKFFDNLGDDKQKYYIGLLDDMKTRTQTTDDIPYLMRLMDVNIDDVTKQTIIDHISVFNKMSPQTSEYGKKRNLIKAIQTLPFGKMAKTPASLDNAMVSNIAANKYLTDVKISMDKVIYGHSETKNQTLRLIASMISNGSAKGGNCFALSGPPGVGKTEITQEIAKALGRPCVKINLGGSSNGDDLVGHGYTYEGSTYGLIARAMMDARCENPVIIMDELDKISETTKGREIVNILIHMTDSTQNSTFSDKYLAGISIDLSKVTMVFTMNDPSYVSPILLDRMKIIHVDGYKVSDKVIIAQKYIVDTVKTDMGYKYNHSFDDVAIRDIINQYTFEGGVRKLKELITDVFMEINLRKMMGKDVDGKPVPDVLIITKDMLRNDIFKDKHHIHHVMVSDTDQVGLVNGLWANSYGIGGLIPIEAHTIPTPCKFDLQLTGMQGDVMKESMMVAKTVAWRLTPNKTRRKIQKDWLDNGSSGIHIHCPDGSTPKDGPSAGGAITLCLYSRLNNSKIKQSIAMTGEINLQGKITEIGGLEEKIFGAITAGVKTILYPFENQRDLDKIKKKFPYIFDQSSKSYINMIPVTCIEEILKNALE</sequence>
<evidence type="ECO:0000259" key="7">
    <source>
        <dbReference type="PROSITE" id="PS51786"/>
    </source>
</evidence>
<dbReference type="EMBL" id="MN740564">
    <property type="protein sequence ID" value="QHU33838.1"/>
    <property type="molecule type" value="Genomic_DNA"/>
</dbReference>
<dbReference type="InterPro" id="IPR008269">
    <property type="entry name" value="Lon_proteolytic"/>
</dbReference>
<dbReference type="PRINTS" id="PR00830">
    <property type="entry name" value="ENDOLAPTASE"/>
</dbReference>
<keyword evidence="1" id="KW-0645">Protease</keyword>
<feature type="region of interest" description="Disordered" evidence="6">
    <location>
        <begin position="104"/>
        <end position="148"/>
    </location>
</feature>
<feature type="domain" description="Lon proteolytic" evidence="7">
    <location>
        <begin position="602"/>
        <end position="798"/>
    </location>
</feature>
<dbReference type="Pfam" id="PF22667">
    <property type="entry name" value="Lon_lid"/>
    <property type="match status" value="1"/>
</dbReference>
<keyword evidence="2" id="KW-0547">Nucleotide-binding</keyword>
<dbReference type="GO" id="GO:0005524">
    <property type="term" value="F:ATP binding"/>
    <property type="evidence" value="ECO:0007669"/>
    <property type="project" value="UniProtKB-KW"/>
</dbReference>
<evidence type="ECO:0000256" key="1">
    <source>
        <dbReference type="ARBA" id="ARBA00022670"/>
    </source>
</evidence>
<dbReference type="InterPro" id="IPR003593">
    <property type="entry name" value="AAA+_ATPase"/>
</dbReference>
<dbReference type="Gene3D" id="1.10.8.60">
    <property type="match status" value="1"/>
</dbReference>
<dbReference type="GO" id="GO:0006508">
    <property type="term" value="P:proteolysis"/>
    <property type="evidence" value="ECO:0007669"/>
    <property type="project" value="UniProtKB-KW"/>
</dbReference>
<dbReference type="Gene3D" id="3.30.230.10">
    <property type="match status" value="1"/>
</dbReference>
<evidence type="ECO:0000313" key="8">
    <source>
        <dbReference type="EMBL" id="QHU33838.1"/>
    </source>
</evidence>
<dbReference type="InterPro" id="IPR054594">
    <property type="entry name" value="Lon_lid"/>
</dbReference>
<dbReference type="SUPFAM" id="SSF54211">
    <property type="entry name" value="Ribosomal protein S5 domain 2-like"/>
    <property type="match status" value="1"/>
</dbReference>
<dbReference type="Pfam" id="PF05362">
    <property type="entry name" value="Lon_C"/>
    <property type="match status" value="1"/>
</dbReference>
<evidence type="ECO:0000256" key="2">
    <source>
        <dbReference type="ARBA" id="ARBA00022741"/>
    </source>
</evidence>
<dbReference type="InterPro" id="IPR027065">
    <property type="entry name" value="Lon_Prtase"/>
</dbReference>
<dbReference type="InterPro" id="IPR027417">
    <property type="entry name" value="P-loop_NTPase"/>
</dbReference>
<evidence type="ECO:0000256" key="6">
    <source>
        <dbReference type="SAM" id="MobiDB-lite"/>
    </source>
</evidence>
<name>A0A6C0LV21_9ZZZZ</name>
<dbReference type="Pfam" id="PF00004">
    <property type="entry name" value="AAA"/>
    <property type="match status" value="1"/>
</dbReference>
<dbReference type="PANTHER" id="PTHR10046">
    <property type="entry name" value="ATP DEPENDENT LON PROTEASE FAMILY MEMBER"/>
    <property type="match status" value="1"/>
</dbReference>
<dbReference type="GO" id="GO:0004176">
    <property type="term" value="F:ATP-dependent peptidase activity"/>
    <property type="evidence" value="ECO:0007669"/>
    <property type="project" value="InterPro"/>
</dbReference>
<dbReference type="InterPro" id="IPR003959">
    <property type="entry name" value="ATPase_AAA_core"/>
</dbReference>
<accession>A0A6C0LV21</accession>
<keyword evidence="3" id="KW-0378">Hydrolase</keyword>
<keyword evidence="5" id="KW-0067">ATP-binding</keyword>
<protein>
    <recommendedName>
        <fullName evidence="7">Lon proteolytic domain-containing protein</fullName>
    </recommendedName>
</protein>
<organism evidence="8">
    <name type="scientific">viral metagenome</name>
    <dbReference type="NCBI Taxonomy" id="1070528"/>
    <lineage>
        <taxon>unclassified sequences</taxon>
        <taxon>metagenomes</taxon>
        <taxon>organismal metagenomes</taxon>
    </lineage>
</organism>
<evidence type="ECO:0000256" key="4">
    <source>
        <dbReference type="ARBA" id="ARBA00022825"/>
    </source>
</evidence>
<dbReference type="SUPFAM" id="SSF52540">
    <property type="entry name" value="P-loop containing nucleoside triphosphate hydrolases"/>
    <property type="match status" value="1"/>
</dbReference>
<dbReference type="GO" id="GO:0030163">
    <property type="term" value="P:protein catabolic process"/>
    <property type="evidence" value="ECO:0007669"/>
    <property type="project" value="InterPro"/>
</dbReference>
<dbReference type="InterPro" id="IPR020568">
    <property type="entry name" value="Ribosomal_Su5_D2-typ_SF"/>
</dbReference>
<dbReference type="GO" id="GO:0016887">
    <property type="term" value="F:ATP hydrolysis activity"/>
    <property type="evidence" value="ECO:0007669"/>
    <property type="project" value="InterPro"/>
</dbReference>
<dbReference type="AlphaFoldDB" id="A0A6C0LV21"/>
<dbReference type="GO" id="GO:0004252">
    <property type="term" value="F:serine-type endopeptidase activity"/>
    <property type="evidence" value="ECO:0007669"/>
    <property type="project" value="InterPro"/>
</dbReference>